<keyword evidence="2" id="KW-1185">Reference proteome</keyword>
<dbReference type="VEuPathDB" id="FungiDB:CH63R_06330"/>
<sequence length="72" mass="8191">MSMSVSLGISLGNGGFAGNEFFLFISTAMLPKLMRLYSHQFYVGCWYFCDHGFKQKHGHVKPPYARQTLARL</sequence>
<organism evidence="1 2">
    <name type="scientific">Colletotrichum higginsianum (strain IMI 349063)</name>
    <name type="common">Crucifer anthracnose fungus</name>
    <dbReference type="NCBI Taxonomy" id="759273"/>
    <lineage>
        <taxon>Eukaryota</taxon>
        <taxon>Fungi</taxon>
        <taxon>Dikarya</taxon>
        <taxon>Ascomycota</taxon>
        <taxon>Pezizomycotina</taxon>
        <taxon>Sordariomycetes</taxon>
        <taxon>Hypocreomycetidae</taxon>
        <taxon>Glomerellales</taxon>
        <taxon>Glomerellaceae</taxon>
        <taxon>Colletotrichum</taxon>
        <taxon>Colletotrichum destructivum species complex</taxon>
    </lineage>
</organism>
<accession>A0A1B7YFS0</accession>
<dbReference type="AlphaFoldDB" id="A0A1B7YFS0"/>
<comment type="caution">
    <text evidence="1">The sequence shown here is derived from an EMBL/GenBank/DDBJ whole genome shotgun (WGS) entry which is preliminary data.</text>
</comment>
<proteinExistence type="predicted"/>
<name>A0A1B7YFS0_COLHI</name>
<gene>
    <name evidence="1" type="ORF">CH63R_06330</name>
</gene>
<dbReference type="EMBL" id="LTAN01000004">
    <property type="protein sequence ID" value="OBR10638.1"/>
    <property type="molecule type" value="Genomic_DNA"/>
</dbReference>
<dbReference type="RefSeq" id="XP_018159155.1">
    <property type="nucleotide sequence ID" value="XM_018301305.1"/>
</dbReference>
<protein>
    <submittedName>
        <fullName evidence="1">Uncharacterized protein</fullName>
    </submittedName>
</protein>
<evidence type="ECO:0000313" key="1">
    <source>
        <dbReference type="EMBL" id="OBR10638.1"/>
    </source>
</evidence>
<dbReference type="GeneID" id="28865412"/>
<reference evidence="2" key="1">
    <citation type="journal article" date="2017" name="BMC Genomics">
        <title>Gapless genome assembly of Colletotrichum higginsianum reveals chromosome structure and association of transposable elements with secondary metabolite gene clusters.</title>
        <authorList>
            <person name="Dallery J.-F."/>
            <person name="Lapalu N."/>
            <person name="Zampounis A."/>
            <person name="Pigne S."/>
            <person name="Luyten I."/>
            <person name="Amselem J."/>
            <person name="Wittenberg A.H.J."/>
            <person name="Zhou S."/>
            <person name="de Queiroz M.V."/>
            <person name="Robin G.P."/>
            <person name="Auger A."/>
            <person name="Hainaut M."/>
            <person name="Henrissat B."/>
            <person name="Kim K.-T."/>
            <person name="Lee Y.-H."/>
            <person name="Lespinet O."/>
            <person name="Schwartz D.C."/>
            <person name="Thon M.R."/>
            <person name="O'Connell R.J."/>
        </authorList>
    </citation>
    <scope>NUCLEOTIDE SEQUENCE [LARGE SCALE GENOMIC DNA]</scope>
    <source>
        <strain evidence="2">IMI 349063</strain>
    </source>
</reference>
<dbReference type="Proteomes" id="UP000092177">
    <property type="component" value="Chromosome 4"/>
</dbReference>
<evidence type="ECO:0000313" key="2">
    <source>
        <dbReference type="Proteomes" id="UP000092177"/>
    </source>
</evidence>
<dbReference type="KEGG" id="chig:CH63R_06330"/>